<evidence type="ECO:0000313" key="3">
    <source>
        <dbReference type="Proteomes" id="UP000003987"/>
    </source>
</evidence>
<keyword evidence="1" id="KW-0472">Membrane</keyword>
<dbReference type="HOGENOM" id="CLU_098230_1_0_9"/>
<sequence length="200" mass="22823">MKKLGQKRNYWKWAFWGLVIVLVLTGGFIYSRVTAPVTVPTEVSAPAKTANSFEVTLNRKQVNALSSNYLDRLLKGNNIKYRFIVGKEYATVIGTTKFLGSKVQFAINFIPERQTNGNVLLRAKGLSVGRLNLPIKYVMGYIKKQYKLPNWVYVDQKKQTILLDLNKYSKNHALHYSAEQIDIKNGQFRFLISIPKNGGF</sequence>
<evidence type="ECO:0000256" key="1">
    <source>
        <dbReference type="SAM" id="Phobius"/>
    </source>
</evidence>
<dbReference type="AlphaFoldDB" id="C7XU46"/>
<reference evidence="2 3" key="1">
    <citation type="submission" date="2009-06" db="EMBL/GenBank/DDBJ databases">
        <title>The Genome Sequence of Lactobacillus coleohominis strain 101-4-CHN.</title>
        <authorList>
            <consortium name="The Broad Institute Genome Sequencing Platform"/>
            <person name="Ward D."/>
            <person name="Young S.K."/>
            <person name="Zeng Q."/>
            <person name="Koehrsen M."/>
            <person name="Alvarado L."/>
            <person name="Berlin A."/>
            <person name="Borenstein D."/>
            <person name="Chen Z."/>
            <person name="Engels R."/>
            <person name="Freedman E."/>
            <person name="Gellesch M."/>
            <person name="Goldberg J."/>
            <person name="Griggs A."/>
            <person name="Gujja S."/>
            <person name="Heiman D."/>
            <person name="Hepburn T."/>
            <person name="Howarth C."/>
            <person name="Jen D."/>
            <person name="Larson L."/>
            <person name="Lewis B."/>
            <person name="Mehta T."/>
            <person name="Park D."/>
            <person name="Pearson M."/>
            <person name="Roberts A."/>
            <person name="Saif S."/>
            <person name="Shea T."/>
            <person name="Shenoy N."/>
            <person name="Sisk P."/>
            <person name="Stolte C."/>
            <person name="Sykes S."/>
            <person name="Walk T."/>
            <person name="White J."/>
            <person name="Yandava C."/>
            <person name="Liu Y."/>
            <person name="Xu Q."/>
            <person name="Lander E."/>
            <person name="Nusbaum C."/>
            <person name="Galagan J."/>
            <person name="Birren B."/>
        </authorList>
    </citation>
    <scope>NUCLEOTIDE SEQUENCE [LARGE SCALE GENOMIC DNA]</scope>
    <source>
        <strain evidence="2 3">101-4-CHN</strain>
    </source>
</reference>
<feature type="transmembrane region" description="Helical" evidence="1">
    <location>
        <begin position="12"/>
        <end position="30"/>
    </location>
</feature>
<dbReference type="EMBL" id="GG698802">
    <property type="protein sequence ID" value="EEU30807.1"/>
    <property type="molecule type" value="Genomic_DNA"/>
</dbReference>
<proteinExistence type="predicted"/>
<protein>
    <submittedName>
        <fullName evidence="2">Uncharacterized protein</fullName>
    </submittedName>
</protein>
<accession>C7XU46</accession>
<evidence type="ECO:0000313" key="2">
    <source>
        <dbReference type="EMBL" id="EEU30807.1"/>
    </source>
</evidence>
<dbReference type="eggNOG" id="COG4698">
    <property type="taxonomic scope" value="Bacteria"/>
</dbReference>
<dbReference type="InterPro" id="IPR018672">
    <property type="entry name" value="DUF2140"/>
</dbReference>
<dbReference type="OrthoDB" id="2241695at2"/>
<dbReference type="Proteomes" id="UP000003987">
    <property type="component" value="Unassembled WGS sequence"/>
</dbReference>
<name>C7XU46_9LACO</name>
<organism evidence="2 3">
    <name type="scientific">Limosilactobacillus coleohominis 101-4-CHN</name>
    <dbReference type="NCBI Taxonomy" id="575594"/>
    <lineage>
        <taxon>Bacteria</taxon>
        <taxon>Bacillati</taxon>
        <taxon>Bacillota</taxon>
        <taxon>Bacilli</taxon>
        <taxon>Lactobacillales</taxon>
        <taxon>Lactobacillaceae</taxon>
        <taxon>Limosilactobacillus</taxon>
    </lineage>
</organism>
<gene>
    <name evidence="2" type="ORF">HMPREF0501_00212</name>
</gene>
<keyword evidence="1" id="KW-0812">Transmembrane</keyword>
<dbReference type="Pfam" id="PF09911">
    <property type="entry name" value="DUF2140"/>
    <property type="match status" value="1"/>
</dbReference>
<dbReference type="STRING" id="575594.HMPREF0501_00212"/>
<dbReference type="RefSeq" id="WP_006915951.1">
    <property type="nucleotide sequence ID" value="NZ_GG698802.1"/>
</dbReference>
<keyword evidence="1" id="KW-1133">Transmembrane helix</keyword>
<keyword evidence="3" id="KW-1185">Reference proteome</keyword>